<proteinExistence type="predicted"/>
<accession>A0ABR1JMA5</accession>
<keyword evidence="2" id="KW-1185">Reference proteome</keyword>
<reference evidence="1 2" key="1">
    <citation type="submission" date="2024-01" db="EMBL/GenBank/DDBJ databases">
        <title>A draft genome for the cacao thread blight pathogen Marasmiellus scandens.</title>
        <authorList>
            <person name="Baruah I.K."/>
            <person name="Leung J."/>
            <person name="Bukari Y."/>
            <person name="Amoako-Attah I."/>
            <person name="Meinhardt L.W."/>
            <person name="Bailey B.A."/>
            <person name="Cohen S.P."/>
        </authorList>
    </citation>
    <scope>NUCLEOTIDE SEQUENCE [LARGE SCALE GENOMIC DNA]</scope>
    <source>
        <strain evidence="1 2">GH-19</strain>
    </source>
</reference>
<name>A0ABR1JMA5_9AGAR</name>
<comment type="caution">
    <text evidence="1">The sequence shown here is derived from an EMBL/GenBank/DDBJ whole genome shotgun (WGS) entry which is preliminary data.</text>
</comment>
<evidence type="ECO:0000313" key="2">
    <source>
        <dbReference type="Proteomes" id="UP001498398"/>
    </source>
</evidence>
<sequence>MANDCGDICDTERSSSASMCKGGFQNGCSVTCDGSMPTDVVTTDSRHWDQCYDPHEGGMFDLSLSCSTADRVVSGLRCCKLKQN</sequence>
<protein>
    <submittedName>
        <fullName evidence="1">Uncharacterized protein</fullName>
    </submittedName>
</protein>
<evidence type="ECO:0000313" key="1">
    <source>
        <dbReference type="EMBL" id="KAK7463489.1"/>
    </source>
</evidence>
<dbReference type="Proteomes" id="UP001498398">
    <property type="component" value="Unassembled WGS sequence"/>
</dbReference>
<gene>
    <name evidence="1" type="ORF">VKT23_006837</name>
</gene>
<organism evidence="1 2">
    <name type="scientific">Marasmiellus scandens</name>
    <dbReference type="NCBI Taxonomy" id="2682957"/>
    <lineage>
        <taxon>Eukaryota</taxon>
        <taxon>Fungi</taxon>
        <taxon>Dikarya</taxon>
        <taxon>Basidiomycota</taxon>
        <taxon>Agaricomycotina</taxon>
        <taxon>Agaricomycetes</taxon>
        <taxon>Agaricomycetidae</taxon>
        <taxon>Agaricales</taxon>
        <taxon>Marasmiineae</taxon>
        <taxon>Omphalotaceae</taxon>
        <taxon>Marasmiellus</taxon>
    </lineage>
</organism>
<dbReference type="EMBL" id="JBANRG010000009">
    <property type="protein sequence ID" value="KAK7463489.1"/>
    <property type="molecule type" value="Genomic_DNA"/>
</dbReference>